<proteinExistence type="predicted"/>
<dbReference type="Proteomes" id="UP000823823">
    <property type="component" value="Unassembled WGS sequence"/>
</dbReference>
<reference evidence="1" key="1">
    <citation type="journal article" date="2021" name="PeerJ">
        <title>Extensive microbial diversity within the chicken gut microbiome revealed by metagenomics and culture.</title>
        <authorList>
            <person name="Gilroy R."/>
            <person name="Ravi A."/>
            <person name="Getino M."/>
            <person name="Pursley I."/>
            <person name="Horton D.L."/>
            <person name="Alikhan N.F."/>
            <person name="Baker D."/>
            <person name="Gharbi K."/>
            <person name="Hall N."/>
            <person name="Watson M."/>
            <person name="Adriaenssens E.M."/>
            <person name="Foster-Nyarko E."/>
            <person name="Jarju S."/>
            <person name="Secka A."/>
            <person name="Antonio M."/>
            <person name="Oren A."/>
            <person name="Chaudhuri R.R."/>
            <person name="La Ragione R."/>
            <person name="Hildebrand F."/>
            <person name="Pallen M.J."/>
        </authorList>
    </citation>
    <scope>NUCLEOTIDE SEQUENCE</scope>
    <source>
        <strain evidence="1">ChiHjej13B12-24818</strain>
    </source>
</reference>
<protein>
    <recommendedName>
        <fullName evidence="3">Pilus assembly protein CpaE</fullName>
    </recommendedName>
</protein>
<evidence type="ECO:0008006" key="3">
    <source>
        <dbReference type="Google" id="ProtNLM"/>
    </source>
</evidence>
<dbReference type="EMBL" id="DWZH01000013">
    <property type="protein sequence ID" value="HJB09288.1"/>
    <property type="molecule type" value="Genomic_DNA"/>
</dbReference>
<evidence type="ECO:0000313" key="1">
    <source>
        <dbReference type="EMBL" id="HJB09288.1"/>
    </source>
</evidence>
<dbReference type="AlphaFoldDB" id="A0A9D2LB79"/>
<organism evidence="1 2">
    <name type="scientific">Candidatus Brachybacterium merdavium</name>
    <dbReference type="NCBI Taxonomy" id="2838513"/>
    <lineage>
        <taxon>Bacteria</taxon>
        <taxon>Bacillati</taxon>
        <taxon>Actinomycetota</taxon>
        <taxon>Actinomycetes</taxon>
        <taxon>Micrococcales</taxon>
        <taxon>Dermabacteraceae</taxon>
        <taxon>Brachybacterium</taxon>
    </lineage>
</organism>
<sequence>MIDIDIARRLKHAGLRWEPTNGDVFTIDNEQLRDEAFMLSSMVIEPMIARNGNRLFRFNGTTEWALDSVEQHEALWIPREDQLREALGEAFLALHRDADVFVVSVGTGADGPREVRAPRVEDAYAGALLIHLTGG</sequence>
<reference evidence="1" key="2">
    <citation type="submission" date="2021-04" db="EMBL/GenBank/DDBJ databases">
        <authorList>
            <person name="Gilroy R."/>
        </authorList>
    </citation>
    <scope>NUCLEOTIDE SEQUENCE</scope>
    <source>
        <strain evidence="1">ChiHjej13B12-24818</strain>
    </source>
</reference>
<comment type="caution">
    <text evidence="1">The sequence shown here is derived from an EMBL/GenBank/DDBJ whole genome shotgun (WGS) entry which is preliminary data.</text>
</comment>
<evidence type="ECO:0000313" key="2">
    <source>
        <dbReference type="Proteomes" id="UP000823823"/>
    </source>
</evidence>
<accession>A0A9D2LB79</accession>
<name>A0A9D2LB79_9MICO</name>
<gene>
    <name evidence="1" type="ORF">H9786_01965</name>
</gene>